<dbReference type="SUPFAM" id="SSF53098">
    <property type="entry name" value="Ribonuclease H-like"/>
    <property type="match status" value="1"/>
</dbReference>
<dbReference type="InterPro" id="IPR036397">
    <property type="entry name" value="RNaseH_sf"/>
</dbReference>
<dbReference type="Proteomes" id="UP001234989">
    <property type="component" value="Chromosome 2"/>
</dbReference>
<evidence type="ECO:0000313" key="3">
    <source>
        <dbReference type="Proteomes" id="UP001234989"/>
    </source>
</evidence>
<accession>A0AAF0THV1</accession>
<dbReference type="GO" id="GO:0003676">
    <property type="term" value="F:nucleic acid binding"/>
    <property type="evidence" value="ECO:0007669"/>
    <property type="project" value="InterPro"/>
</dbReference>
<reference evidence="2" key="1">
    <citation type="submission" date="2023-08" db="EMBL/GenBank/DDBJ databases">
        <title>A de novo genome assembly of Solanum verrucosum Schlechtendal, a Mexican diploid species geographically isolated from the other diploid A-genome species in potato relatives.</title>
        <authorList>
            <person name="Hosaka K."/>
        </authorList>
    </citation>
    <scope>NUCLEOTIDE SEQUENCE</scope>
    <source>
        <tissue evidence="2">Young leaves</tissue>
    </source>
</reference>
<feature type="domain" description="Integrase catalytic" evidence="1">
    <location>
        <begin position="1"/>
        <end position="122"/>
    </location>
</feature>
<dbReference type="InterPro" id="IPR012337">
    <property type="entry name" value="RNaseH-like_sf"/>
</dbReference>
<dbReference type="PANTHER" id="PTHR45835">
    <property type="entry name" value="YALI0A06105P"/>
    <property type="match status" value="1"/>
</dbReference>
<sequence>MPIPEWKWERIDMDFVVCLPKTLGKFDSIWVVVDRLTKSANFILVRVDYNAQQLAKAYVKEIVRLHGVTFSIISDRGTQFTSKFWGKLHEELGIHLTFSIAFHTQTDGQSETTIQMLEDMLRACVIDFGGHWDKFLPLWWFEDGDVKPLGVDLVKDSQDKVRSIQAKLLGAQSRQKKYVDRKVRNMTFQAREQVLIKVSPMKGVMRYIGPFEILHYVGPVAYRDYIIKWDSVLLYKDLQYEEEPIAILDRDVQKLRTKEIMSMKVQWKHRPVEKATWETEKDLRDKTTSHPSRAVVWTTTRGPAREGEEVSLVLEHKAHLPKASSRDVKWTTNCGHSHKWDPRVVVPSLKLRQWLWFWAAIFPRPMELHKPWSGPQSMVPLVKVGQCAPS</sequence>
<dbReference type="EMBL" id="CP133613">
    <property type="protein sequence ID" value="WMV13720.1"/>
    <property type="molecule type" value="Genomic_DNA"/>
</dbReference>
<organism evidence="2 3">
    <name type="scientific">Solanum verrucosum</name>
    <dbReference type="NCBI Taxonomy" id="315347"/>
    <lineage>
        <taxon>Eukaryota</taxon>
        <taxon>Viridiplantae</taxon>
        <taxon>Streptophyta</taxon>
        <taxon>Embryophyta</taxon>
        <taxon>Tracheophyta</taxon>
        <taxon>Spermatophyta</taxon>
        <taxon>Magnoliopsida</taxon>
        <taxon>eudicotyledons</taxon>
        <taxon>Gunneridae</taxon>
        <taxon>Pentapetalae</taxon>
        <taxon>asterids</taxon>
        <taxon>lamiids</taxon>
        <taxon>Solanales</taxon>
        <taxon>Solanaceae</taxon>
        <taxon>Solanoideae</taxon>
        <taxon>Solaneae</taxon>
        <taxon>Solanum</taxon>
    </lineage>
</organism>
<keyword evidence="3" id="KW-1185">Reference proteome</keyword>
<dbReference type="Gene3D" id="3.30.420.10">
    <property type="entry name" value="Ribonuclease H-like superfamily/Ribonuclease H"/>
    <property type="match status" value="1"/>
</dbReference>
<dbReference type="InterPro" id="IPR001584">
    <property type="entry name" value="Integrase_cat-core"/>
</dbReference>
<protein>
    <recommendedName>
        <fullName evidence="1">Integrase catalytic domain-containing protein</fullName>
    </recommendedName>
</protein>
<gene>
    <name evidence="2" type="ORF">MTR67_007105</name>
</gene>
<proteinExistence type="predicted"/>
<name>A0AAF0THV1_SOLVR</name>
<dbReference type="GO" id="GO:0015074">
    <property type="term" value="P:DNA integration"/>
    <property type="evidence" value="ECO:0007669"/>
    <property type="project" value="InterPro"/>
</dbReference>
<dbReference type="AlphaFoldDB" id="A0AAF0THV1"/>
<evidence type="ECO:0000313" key="2">
    <source>
        <dbReference type="EMBL" id="WMV13720.1"/>
    </source>
</evidence>
<evidence type="ECO:0000259" key="1">
    <source>
        <dbReference type="PROSITE" id="PS50994"/>
    </source>
</evidence>
<dbReference type="PROSITE" id="PS50994">
    <property type="entry name" value="INTEGRASE"/>
    <property type="match status" value="1"/>
</dbReference>
<dbReference type="PANTHER" id="PTHR45835:SF99">
    <property type="entry name" value="CHROMO DOMAIN-CONTAINING PROTEIN-RELATED"/>
    <property type="match status" value="1"/>
</dbReference>